<dbReference type="EMBL" id="CP069110">
    <property type="protein sequence ID" value="QSS60602.1"/>
    <property type="molecule type" value="Genomic_DNA"/>
</dbReference>
<dbReference type="VEuPathDB" id="FungiDB:I7I51_05403"/>
<evidence type="ECO:0000256" key="1">
    <source>
        <dbReference type="SAM" id="MobiDB-lite"/>
    </source>
</evidence>
<dbReference type="AlphaFoldDB" id="A0A8A1M805"/>
<organism evidence="2 3">
    <name type="scientific">Ajellomyces capsulatus</name>
    <name type="common">Darling's disease fungus</name>
    <name type="synonym">Histoplasma capsulatum</name>
    <dbReference type="NCBI Taxonomy" id="5037"/>
    <lineage>
        <taxon>Eukaryota</taxon>
        <taxon>Fungi</taxon>
        <taxon>Dikarya</taxon>
        <taxon>Ascomycota</taxon>
        <taxon>Pezizomycotina</taxon>
        <taxon>Eurotiomycetes</taxon>
        <taxon>Eurotiomycetidae</taxon>
        <taxon>Onygenales</taxon>
        <taxon>Ajellomycetaceae</taxon>
        <taxon>Histoplasma</taxon>
    </lineage>
</organism>
<dbReference type="Proteomes" id="UP000663671">
    <property type="component" value="Chromosome 4"/>
</dbReference>
<name>A0A8A1M805_AJECA</name>
<evidence type="ECO:0000313" key="2">
    <source>
        <dbReference type="EMBL" id="QSS60602.1"/>
    </source>
</evidence>
<protein>
    <submittedName>
        <fullName evidence="2">Uncharacterized protein</fullName>
    </submittedName>
</protein>
<sequence length="112" mass="12514">MPRLRQATLRQMAESWNNRGQASAQRLGAAEYDDRLRNLIQLSGQMTMHSEYGQSAWHNHFSKYFPGFLQDEPGHEQGSTSPAGPAIGGFRAAAKRDFAEISQRNLGIVKLP</sequence>
<evidence type="ECO:0000313" key="3">
    <source>
        <dbReference type="Proteomes" id="UP000663671"/>
    </source>
</evidence>
<reference evidence="2" key="1">
    <citation type="submission" date="2021-01" db="EMBL/GenBank/DDBJ databases">
        <title>Chromosome-level genome assembly of a human fungal pathogen reveals clustering of transcriptionally co-regulated genes.</title>
        <authorList>
            <person name="Voorhies M."/>
            <person name="Cohen S."/>
            <person name="Shea T.P."/>
            <person name="Petrus S."/>
            <person name="Munoz J.F."/>
            <person name="Poplawski S."/>
            <person name="Goldman W.E."/>
            <person name="Michael T."/>
            <person name="Cuomo C.A."/>
            <person name="Sil A."/>
            <person name="Beyhan S."/>
        </authorList>
    </citation>
    <scope>NUCLEOTIDE SEQUENCE</scope>
    <source>
        <strain evidence="2">WU24</strain>
    </source>
</reference>
<feature type="region of interest" description="Disordered" evidence="1">
    <location>
        <begin position="68"/>
        <end position="88"/>
    </location>
</feature>
<accession>A0A8A1M805</accession>
<gene>
    <name evidence="2" type="ORF">I7I51_05403</name>
</gene>
<proteinExistence type="predicted"/>